<proteinExistence type="predicted"/>
<feature type="coiled-coil region" evidence="1">
    <location>
        <begin position="41"/>
        <end position="106"/>
    </location>
</feature>
<sequence>MYYYANADKTREEIKRLVSKGQWKTNDFPDMKQALLEKLNIQDIDENKADLHQTLEEMKQNLLKELNVQNVNEAKTDLHQELKEELKETKAYLQQVLKEIQELKEMQKSNY</sequence>
<organism evidence="2 3">
    <name type="scientific">Glomus cerebriforme</name>
    <dbReference type="NCBI Taxonomy" id="658196"/>
    <lineage>
        <taxon>Eukaryota</taxon>
        <taxon>Fungi</taxon>
        <taxon>Fungi incertae sedis</taxon>
        <taxon>Mucoromycota</taxon>
        <taxon>Glomeromycotina</taxon>
        <taxon>Glomeromycetes</taxon>
        <taxon>Glomerales</taxon>
        <taxon>Glomeraceae</taxon>
        <taxon>Glomus</taxon>
    </lineage>
</organism>
<evidence type="ECO:0000313" key="2">
    <source>
        <dbReference type="EMBL" id="RIA90015.1"/>
    </source>
</evidence>
<keyword evidence="3" id="KW-1185">Reference proteome</keyword>
<gene>
    <name evidence="2" type="ORF">C1645_168418</name>
</gene>
<protein>
    <submittedName>
        <fullName evidence="2">Uncharacterized protein</fullName>
    </submittedName>
</protein>
<evidence type="ECO:0000256" key="1">
    <source>
        <dbReference type="SAM" id="Coils"/>
    </source>
</evidence>
<accession>A0A397T195</accession>
<dbReference type="AlphaFoldDB" id="A0A397T195"/>
<keyword evidence="1" id="KW-0175">Coiled coil</keyword>
<evidence type="ECO:0000313" key="3">
    <source>
        <dbReference type="Proteomes" id="UP000265703"/>
    </source>
</evidence>
<name>A0A397T195_9GLOM</name>
<reference evidence="2 3" key="1">
    <citation type="submission" date="2018-06" db="EMBL/GenBank/DDBJ databases">
        <title>Comparative genomics reveals the genomic features of Rhizophagus irregularis, R. cerebriforme, R. diaphanum and Gigaspora rosea, and their symbiotic lifestyle signature.</title>
        <authorList>
            <person name="Morin E."/>
            <person name="San Clemente H."/>
            <person name="Chen E.C.H."/>
            <person name="De La Providencia I."/>
            <person name="Hainaut M."/>
            <person name="Kuo A."/>
            <person name="Kohler A."/>
            <person name="Murat C."/>
            <person name="Tang N."/>
            <person name="Roy S."/>
            <person name="Loubradou J."/>
            <person name="Henrissat B."/>
            <person name="Grigoriev I.V."/>
            <person name="Corradi N."/>
            <person name="Roux C."/>
            <person name="Martin F.M."/>
        </authorList>
    </citation>
    <scope>NUCLEOTIDE SEQUENCE [LARGE SCALE GENOMIC DNA]</scope>
    <source>
        <strain evidence="2 3">DAOM 227022</strain>
    </source>
</reference>
<comment type="caution">
    <text evidence="2">The sequence shown here is derived from an EMBL/GenBank/DDBJ whole genome shotgun (WGS) entry which is preliminary data.</text>
</comment>
<dbReference type="EMBL" id="QKYT01000195">
    <property type="protein sequence ID" value="RIA90015.1"/>
    <property type="molecule type" value="Genomic_DNA"/>
</dbReference>
<dbReference type="Proteomes" id="UP000265703">
    <property type="component" value="Unassembled WGS sequence"/>
</dbReference>